<dbReference type="OrthoDB" id="1742236at2759"/>
<dbReference type="SUPFAM" id="SSF54534">
    <property type="entry name" value="FKBP-like"/>
    <property type="match status" value="1"/>
</dbReference>
<evidence type="ECO:0000313" key="9">
    <source>
        <dbReference type="Proteomes" id="UP000321393"/>
    </source>
</evidence>
<dbReference type="Proteomes" id="UP000321947">
    <property type="component" value="Unassembled WGS sequence"/>
</dbReference>
<proteinExistence type="predicted"/>
<evidence type="ECO:0000256" key="3">
    <source>
        <dbReference type="ARBA" id="ARBA00023110"/>
    </source>
</evidence>
<evidence type="ECO:0000256" key="1">
    <source>
        <dbReference type="ARBA" id="ARBA00000971"/>
    </source>
</evidence>
<dbReference type="InterPro" id="IPR046357">
    <property type="entry name" value="PPIase_dom_sf"/>
</dbReference>
<dbReference type="PANTHER" id="PTHR10516">
    <property type="entry name" value="PEPTIDYL-PROLYL CIS-TRANS ISOMERASE"/>
    <property type="match status" value="1"/>
</dbReference>
<dbReference type="InterPro" id="IPR001179">
    <property type="entry name" value="PPIase_FKBP_dom"/>
</dbReference>
<gene>
    <name evidence="8" type="ORF">E5676_scaffold306G003530</name>
    <name evidence="7" type="ORF">E6C27_scaffold67G005600</name>
</gene>
<protein>
    <recommendedName>
        <fullName evidence="2 5">peptidylprolyl isomerase</fullName>
        <ecNumber evidence="2 5">5.2.1.8</ecNumber>
    </recommendedName>
</protein>
<dbReference type="GO" id="GO:0003755">
    <property type="term" value="F:peptidyl-prolyl cis-trans isomerase activity"/>
    <property type="evidence" value="ECO:0007669"/>
    <property type="project" value="UniProtKB-KW"/>
</dbReference>
<dbReference type="EMBL" id="SSTD01007940">
    <property type="protein sequence ID" value="TYK18033.1"/>
    <property type="molecule type" value="Genomic_DNA"/>
</dbReference>
<dbReference type="Pfam" id="PF00254">
    <property type="entry name" value="FKBP_C"/>
    <property type="match status" value="1"/>
</dbReference>
<reference evidence="9 10" key="1">
    <citation type="submission" date="2019-08" db="EMBL/GenBank/DDBJ databases">
        <title>Draft genome sequences of two oriental melons (Cucumis melo L. var makuwa).</title>
        <authorList>
            <person name="Kwon S.-Y."/>
        </authorList>
    </citation>
    <scope>NUCLEOTIDE SEQUENCE [LARGE SCALE GENOMIC DNA]</scope>
    <source>
        <strain evidence="10">cv. Chang Bougi</strain>
        <strain evidence="9">cv. SW 3</strain>
        <tissue evidence="8">Leaf</tissue>
    </source>
</reference>
<evidence type="ECO:0000256" key="4">
    <source>
        <dbReference type="ARBA" id="ARBA00023235"/>
    </source>
</evidence>
<keyword evidence="4 5" id="KW-0413">Isomerase</keyword>
<dbReference type="AlphaFoldDB" id="A0A5D3D1G0"/>
<dbReference type="PANTHER" id="PTHR10516:SF445">
    <property type="entry name" value="PEPTIDYLPROLYL ISOMERASE"/>
    <property type="match status" value="1"/>
</dbReference>
<comment type="caution">
    <text evidence="8">The sequence shown here is derived from an EMBL/GenBank/DDBJ whole genome shotgun (WGS) entry which is preliminary data.</text>
</comment>
<comment type="catalytic activity">
    <reaction evidence="1 5">
        <text>[protein]-peptidylproline (omega=180) = [protein]-peptidylproline (omega=0)</text>
        <dbReference type="Rhea" id="RHEA:16237"/>
        <dbReference type="Rhea" id="RHEA-COMP:10747"/>
        <dbReference type="Rhea" id="RHEA-COMP:10748"/>
        <dbReference type="ChEBI" id="CHEBI:83833"/>
        <dbReference type="ChEBI" id="CHEBI:83834"/>
        <dbReference type="EC" id="5.2.1.8"/>
    </reaction>
</comment>
<evidence type="ECO:0000256" key="2">
    <source>
        <dbReference type="ARBA" id="ARBA00013194"/>
    </source>
</evidence>
<accession>A0A5D3D1G0</accession>
<dbReference type="EC" id="5.2.1.8" evidence="2 5"/>
<dbReference type="PROSITE" id="PS50059">
    <property type="entry name" value="FKBP_PPIASE"/>
    <property type="match status" value="1"/>
</dbReference>
<name>A0A5D3D1G0_CUCMM</name>
<evidence type="ECO:0000256" key="5">
    <source>
        <dbReference type="PROSITE-ProRule" id="PRU00277"/>
    </source>
</evidence>
<dbReference type="GO" id="GO:0005737">
    <property type="term" value="C:cytoplasm"/>
    <property type="evidence" value="ECO:0007669"/>
    <property type="project" value="TreeGrafter"/>
</dbReference>
<evidence type="ECO:0000313" key="8">
    <source>
        <dbReference type="EMBL" id="TYK18033.1"/>
    </source>
</evidence>
<dbReference type="InterPro" id="IPR050689">
    <property type="entry name" value="FKBP-type_PPIase"/>
</dbReference>
<evidence type="ECO:0000259" key="6">
    <source>
        <dbReference type="PROSITE" id="PS50059"/>
    </source>
</evidence>
<keyword evidence="3 5" id="KW-0697">Rotamase</keyword>
<sequence>MPNILSGWVVDESRDDNSTKNLHGHVVGEEKEIGKNGLKKKLVKESEGWEALDTSDEVEVHYTGTLLDGTQFDSNHDQGTSFKFKLGEESIYGEFNSPPTIPPNATLQFDVELLPWHIVKDICQYGGILKNILVKGDGWEKLKDLDEVLVRYEARLESGTLVISKFDGLNSLLKRVLLSYLGNNCEDDEKEGESFVDRETIIWIWGI</sequence>
<dbReference type="Proteomes" id="UP000321393">
    <property type="component" value="Unassembled WGS sequence"/>
</dbReference>
<evidence type="ECO:0000313" key="7">
    <source>
        <dbReference type="EMBL" id="KAA0042090.1"/>
    </source>
</evidence>
<feature type="domain" description="PPIase FKBP-type" evidence="6">
    <location>
        <begin position="55"/>
        <end position="117"/>
    </location>
</feature>
<dbReference type="Gene3D" id="3.10.50.40">
    <property type="match status" value="3"/>
</dbReference>
<dbReference type="STRING" id="1194695.A0A5D3D1G0"/>
<dbReference type="EMBL" id="SSTE01016227">
    <property type="protein sequence ID" value="KAA0042090.1"/>
    <property type="molecule type" value="Genomic_DNA"/>
</dbReference>
<organism evidence="8 10">
    <name type="scientific">Cucumis melo var. makuwa</name>
    <name type="common">Oriental melon</name>
    <dbReference type="NCBI Taxonomy" id="1194695"/>
    <lineage>
        <taxon>Eukaryota</taxon>
        <taxon>Viridiplantae</taxon>
        <taxon>Streptophyta</taxon>
        <taxon>Embryophyta</taxon>
        <taxon>Tracheophyta</taxon>
        <taxon>Spermatophyta</taxon>
        <taxon>Magnoliopsida</taxon>
        <taxon>eudicotyledons</taxon>
        <taxon>Gunneridae</taxon>
        <taxon>Pentapetalae</taxon>
        <taxon>rosids</taxon>
        <taxon>fabids</taxon>
        <taxon>Cucurbitales</taxon>
        <taxon>Cucurbitaceae</taxon>
        <taxon>Benincaseae</taxon>
        <taxon>Cucumis</taxon>
    </lineage>
</organism>
<evidence type="ECO:0000313" key="10">
    <source>
        <dbReference type="Proteomes" id="UP000321947"/>
    </source>
</evidence>